<keyword evidence="4" id="KW-1185">Reference proteome</keyword>
<dbReference type="InterPro" id="IPR015032">
    <property type="entry name" value="ThsB__TIR-like_domain"/>
</dbReference>
<reference evidence="3 4" key="1">
    <citation type="submission" date="2015-08" db="EMBL/GenBank/DDBJ databases">
        <title>Comparative genomics of the Campylobacter concisus group.</title>
        <authorList>
            <person name="Yee E."/>
            <person name="Chapman M.H."/>
            <person name="Huynh S."/>
            <person name="Bono J.L."/>
            <person name="On S.L."/>
            <person name="St Leger J."/>
            <person name="Foster G."/>
            <person name="Parker C.T."/>
            <person name="Miller W.G."/>
        </authorList>
    </citation>
    <scope>NUCLEOTIDE SEQUENCE [LARGE SCALE GENOMIC DNA]</scope>
    <source>
        <strain evidence="3 4">RM9337</strain>
    </source>
</reference>
<dbReference type="Gene3D" id="3.40.50.11200">
    <property type="match status" value="1"/>
</dbReference>
<evidence type="ECO:0000313" key="5">
    <source>
        <dbReference type="Proteomes" id="UP001318760"/>
    </source>
</evidence>
<comment type="caution">
    <text evidence="3">The sequence shown here is derived from an EMBL/GenBank/DDBJ whole genome shotgun (WGS) entry which is preliminary data.</text>
</comment>
<gene>
    <name evidence="2" type="ORF">CCAL12919_04745</name>
    <name evidence="3" type="ORF">CCAL9337_05110</name>
</gene>
<dbReference type="Proteomes" id="UP001318760">
    <property type="component" value="Unassembled WGS sequence"/>
</dbReference>
<dbReference type="Pfam" id="PF08937">
    <property type="entry name" value="ThsB_TIR"/>
    <property type="match status" value="1"/>
</dbReference>
<evidence type="ECO:0000313" key="4">
    <source>
        <dbReference type="Proteomes" id="UP000650616"/>
    </source>
</evidence>
<dbReference type="EMBL" id="JADBHS010000007">
    <property type="protein sequence ID" value="MBE2986438.1"/>
    <property type="molecule type" value="Genomic_DNA"/>
</dbReference>
<dbReference type="AlphaFoldDB" id="A0AAW3ZUW8"/>
<name>A0AAW3ZUW8_9BACT</name>
<proteinExistence type="predicted"/>
<dbReference type="Proteomes" id="UP000650616">
    <property type="component" value="Unassembled WGS sequence"/>
</dbReference>
<sequence>MKRIFISFAIEDERLRDFLKGQSKNANSPFEFVDMSVKQPWDSQWKTNCRSRIKGCDGVISIITTNTKNASGQIWEMKCAKDENIPIVGIYGNDNHAGVKVPDECGYIRLMDWTWSNISNWINNI</sequence>
<evidence type="ECO:0000313" key="2">
    <source>
        <dbReference type="EMBL" id="MBE2986438.1"/>
    </source>
</evidence>
<accession>A0AAW3ZUW8</accession>
<organism evidence="3 4">
    <name type="scientific">Campylobacter californiensis</name>
    <dbReference type="NCBI Taxonomy" id="1032243"/>
    <lineage>
        <taxon>Bacteria</taxon>
        <taxon>Pseudomonadati</taxon>
        <taxon>Campylobacterota</taxon>
        <taxon>Epsilonproteobacteria</taxon>
        <taxon>Campylobacterales</taxon>
        <taxon>Campylobacteraceae</taxon>
        <taxon>Campylobacter</taxon>
    </lineage>
</organism>
<reference evidence="2 5" key="2">
    <citation type="submission" date="2020-10" db="EMBL/GenBank/DDBJ databases">
        <title>Campylobacter californiensis sp. nov. isolated from cattle and feral swine in California.</title>
        <authorList>
            <person name="Miller W.G."/>
        </authorList>
    </citation>
    <scope>NUCLEOTIDE SEQUENCE [LARGE SCALE GENOMIC DNA]</scope>
    <source>
        <strain evidence="2 5">RM12919</strain>
    </source>
</reference>
<dbReference type="RefSeq" id="WP_147612645.1">
    <property type="nucleotide sequence ID" value="NZ_CP012545.1"/>
</dbReference>
<evidence type="ECO:0000313" key="3">
    <source>
        <dbReference type="EMBL" id="MBE3608108.1"/>
    </source>
</evidence>
<protein>
    <recommendedName>
        <fullName evidence="1">Thoeris protein ThsB TIR-like domain-containing protein</fullName>
    </recommendedName>
</protein>
<feature type="domain" description="Thoeris protein ThsB TIR-like" evidence="1">
    <location>
        <begin position="5"/>
        <end position="93"/>
    </location>
</feature>
<evidence type="ECO:0000259" key="1">
    <source>
        <dbReference type="Pfam" id="PF08937"/>
    </source>
</evidence>
<dbReference type="EMBL" id="LIWG01000005">
    <property type="protein sequence ID" value="MBE3608108.1"/>
    <property type="molecule type" value="Genomic_DNA"/>
</dbReference>